<proteinExistence type="predicted"/>
<comment type="caution">
    <text evidence="3">The sequence shown here is derived from an EMBL/GenBank/DDBJ whole genome shotgun (WGS) entry which is preliminary data.</text>
</comment>
<dbReference type="PROSITE" id="PS00330">
    <property type="entry name" value="HEMOLYSIN_CALCIUM"/>
    <property type="match status" value="3"/>
</dbReference>
<keyword evidence="2" id="KW-0964">Secreted</keyword>
<sequence length="245" mass="25204">MAIITRDLGSFVLTYSFGRSNDTILGARADYGDWDDWPEDAPRNIIYAGGGDDRVIAGFGDDIVYGGTGNDIISGFGTGGPTPSAALAIANRDERDILHGGSGDDTISGGGGKDWLFGGTGHDELRGGAGDDRIFGGTGNDEIWGGGGKDTLWGGAGADTFVLALAAGTPDFASPGSPYDTVMDFRPGRDKLDISDFGITADNETLAFTQENGGLTVSFDFYSSTPGIFLAGVSAISNSDIIFAG</sequence>
<dbReference type="PANTHER" id="PTHR38340">
    <property type="entry name" value="S-LAYER PROTEIN"/>
    <property type="match status" value="1"/>
</dbReference>
<organism evidence="3 4">
    <name type="scientific">Teichococcus globiformis</name>
    <dbReference type="NCBI Taxonomy" id="2307229"/>
    <lineage>
        <taxon>Bacteria</taxon>
        <taxon>Pseudomonadati</taxon>
        <taxon>Pseudomonadota</taxon>
        <taxon>Alphaproteobacteria</taxon>
        <taxon>Acetobacterales</taxon>
        <taxon>Roseomonadaceae</taxon>
        <taxon>Roseomonas</taxon>
    </lineage>
</organism>
<dbReference type="RefSeq" id="WP_379594707.1">
    <property type="nucleotide sequence ID" value="NZ_JBHRTN010000004.1"/>
</dbReference>
<dbReference type="InterPro" id="IPR018511">
    <property type="entry name" value="Hemolysin-typ_Ca-bd_CS"/>
</dbReference>
<name>A0ABV7FZW8_9PROT</name>
<dbReference type="PRINTS" id="PR00313">
    <property type="entry name" value="CABNDNGRPT"/>
</dbReference>
<dbReference type="Gene3D" id="2.150.10.10">
    <property type="entry name" value="Serralysin-like metalloprotease, C-terminal"/>
    <property type="match status" value="2"/>
</dbReference>
<dbReference type="InterPro" id="IPR001343">
    <property type="entry name" value="Hemolysn_Ca-bd"/>
</dbReference>
<dbReference type="EMBL" id="JBHRTN010000004">
    <property type="protein sequence ID" value="MFC3124297.1"/>
    <property type="molecule type" value="Genomic_DNA"/>
</dbReference>
<evidence type="ECO:0000256" key="1">
    <source>
        <dbReference type="ARBA" id="ARBA00004613"/>
    </source>
</evidence>
<gene>
    <name evidence="3" type="ORF">ACFOD4_04420</name>
</gene>
<reference evidence="4" key="1">
    <citation type="journal article" date="2019" name="Int. J. Syst. Evol. Microbiol.">
        <title>The Global Catalogue of Microorganisms (GCM) 10K type strain sequencing project: providing services to taxonomists for standard genome sequencing and annotation.</title>
        <authorList>
            <consortium name="The Broad Institute Genomics Platform"/>
            <consortium name="The Broad Institute Genome Sequencing Center for Infectious Disease"/>
            <person name="Wu L."/>
            <person name="Ma J."/>
        </authorList>
    </citation>
    <scope>NUCLEOTIDE SEQUENCE [LARGE SCALE GENOMIC DNA]</scope>
    <source>
        <strain evidence="4">KCTC 52094</strain>
    </source>
</reference>
<keyword evidence="4" id="KW-1185">Reference proteome</keyword>
<dbReference type="PANTHER" id="PTHR38340:SF1">
    <property type="entry name" value="S-LAYER PROTEIN"/>
    <property type="match status" value="1"/>
</dbReference>
<dbReference type="Proteomes" id="UP001595593">
    <property type="component" value="Unassembled WGS sequence"/>
</dbReference>
<dbReference type="Pfam" id="PF00353">
    <property type="entry name" value="HemolysinCabind"/>
    <property type="match status" value="3"/>
</dbReference>
<evidence type="ECO:0000256" key="2">
    <source>
        <dbReference type="ARBA" id="ARBA00022525"/>
    </source>
</evidence>
<protein>
    <submittedName>
        <fullName evidence="3">Calcium-binding protein</fullName>
    </submittedName>
</protein>
<evidence type="ECO:0000313" key="4">
    <source>
        <dbReference type="Proteomes" id="UP001595593"/>
    </source>
</evidence>
<evidence type="ECO:0000313" key="3">
    <source>
        <dbReference type="EMBL" id="MFC3124297.1"/>
    </source>
</evidence>
<accession>A0ABV7FZW8</accession>
<dbReference type="InterPro" id="IPR050557">
    <property type="entry name" value="RTX_toxin/Mannuronan_C5-epim"/>
</dbReference>
<comment type="subcellular location">
    <subcellularLocation>
        <location evidence="1">Secreted</location>
    </subcellularLocation>
</comment>
<dbReference type="SUPFAM" id="SSF51120">
    <property type="entry name" value="beta-Roll"/>
    <property type="match status" value="1"/>
</dbReference>
<dbReference type="InterPro" id="IPR011049">
    <property type="entry name" value="Serralysin-like_metalloprot_C"/>
</dbReference>